<accession>A0A9N9Y7S2</accession>
<reference evidence="2" key="1">
    <citation type="submission" date="2019-06" db="EMBL/GenBank/DDBJ databases">
        <authorList>
            <person name="Broberg M."/>
        </authorList>
    </citation>
    <scope>NUCLEOTIDE SEQUENCE [LARGE SCALE GENOMIC DNA]</scope>
</reference>
<sequence length="92" mass="9609">MAPGGNPVGDFRLEICYVLQHVLQHDDLAHGAELARLLLPLAADDLALAAWLGPATAVRVCLLAPLLDLDLQRVHDAGLVGAEAGSSRPAVL</sequence>
<protein>
    <submittedName>
        <fullName evidence="1">Uncharacterized protein</fullName>
    </submittedName>
</protein>
<proteinExistence type="predicted"/>
<evidence type="ECO:0000313" key="1">
    <source>
        <dbReference type="EMBL" id="CAG9999352.1"/>
    </source>
</evidence>
<dbReference type="AlphaFoldDB" id="A0A9N9Y7S2"/>
<organism evidence="1 2">
    <name type="scientific">Clonostachys byssicola</name>
    <dbReference type="NCBI Taxonomy" id="160290"/>
    <lineage>
        <taxon>Eukaryota</taxon>
        <taxon>Fungi</taxon>
        <taxon>Dikarya</taxon>
        <taxon>Ascomycota</taxon>
        <taxon>Pezizomycotina</taxon>
        <taxon>Sordariomycetes</taxon>
        <taxon>Hypocreomycetidae</taxon>
        <taxon>Hypocreales</taxon>
        <taxon>Bionectriaceae</taxon>
        <taxon>Clonostachys</taxon>
    </lineage>
</organism>
<keyword evidence="2" id="KW-1185">Reference proteome</keyword>
<comment type="caution">
    <text evidence="1">The sequence shown here is derived from an EMBL/GenBank/DDBJ whole genome shotgun (WGS) entry which is preliminary data.</text>
</comment>
<dbReference type="Proteomes" id="UP000754883">
    <property type="component" value="Unassembled WGS sequence"/>
</dbReference>
<gene>
    <name evidence="1" type="ORF">CBYS24578_00002399</name>
</gene>
<name>A0A9N9Y7S2_9HYPO</name>
<dbReference type="EMBL" id="CABFNO020001553">
    <property type="protein sequence ID" value="CAG9999352.1"/>
    <property type="molecule type" value="Genomic_DNA"/>
</dbReference>
<evidence type="ECO:0000313" key="2">
    <source>
        <dbReference type="Proteomes" id="UP000754883"/>
    </source>
</evidence>
<reference evidence="1 2" key="2">
    <citation type="submission" date="2021-10" db="EMBL/GenBank/DDBJ databases">
        <authorList>
            <person name="Piombo E."/>
        </authorList>
    </citation>
    <scope>NUCLEOTIDE SEQUENCE [LARGE SCALE GENOMIC DNA]</scope>
</reference>